<proteinExistence type="predicted"/>
<dbReference type="EnsemblMetazoa" id="tetur01g01280.1">
    <property type="protein sequence ID" value="tetur01g01280.1"/>
    <property type="gene ID" value="tetur01g01280"/>
</dbReference>
<dbReference type="EMBL" id="CAEY01000434">
    <property type="status" value="NOT_ANNOTATED_CDS"/>
    <property type="molecule type" value="Genomic_DNA"/>
</dbReference>
<accession>T1JPY7</accession>
<reference evidence="1" key="2">
    <citation type="submission" date="2015-06" db="UniProtKB">
        <authorList>
            <consortium name="EnsemblMetazoa"/>
        </authorList>
    </citation>
    <scope>IDENTIFICATION</scope>
</reference>
<dbReference type="HOGENOM" id="CLU_3280108_0_0_1"/>
<evidence type="ECO:0000313" key="2">
    <source>
        <dbReference type="Proteomes" id="UP000015104"/>
    </source>
</evidence>
<organism evidence="1 2">
    <name type="scientific">Tetranychus urticae</name>
    <name type="common">Two-spotted spider mite</name>
    <dbReference type="NCBI Taxonomy" id="32264"/>
    <lineage>
        <taxon>Eukaryota</taxon>
        <taxon>Metazoa</taxon>
        <taxon>Ecdysozoa</taxon>
        <taxon>Arthropoda</taxon>
        <taxon>Chelicerata</taxon>
        <taxon>Arachnida</taxon>
        <taxon>Acari</taxon>
        <taxon>Acariformes</taxon>
        <taxon>Trombidiformes</taxon>
        <taxon>Prostigmata</taxon>
        <taxon>Eleutherengona</taxon>
        <taxon>Raphignathae</taxon>
        <taxon>Tetranychoidea</taxon>
        <taxon>Tetranychidae</taxon>
        <taxon>Tetranychus</taxon>
    </lineage>
</organism>
<dbReference type="AlphaFoldDB" id="T1JPY7"/>
<evidence type="ECO:0000313" key="1">
    <source>
        <dbReference type="EnsemblMetazoa" id="tetur01g01280.1"/>
    </source>
</evidence>
<reference evidence="2" key="1">
    <citation type="submission" date="2011-08" db="EMBL/GenBank/DDBJ databases">
        <authorList>
            <person name="Rombauts S."/>
        </authorList>
    </citation>
    <scope>NUCLEOTIDE SEQUENCE</scope>
    <source>
        <strain evidence="2">London</strain>
    </source>
</reference>
<dbReference type="Proteomes" id="UP000015104">
    <property type="component" value="Unassembled WGS sequence"/>
</dbReference>
<protein>
    <submittedName>
        <fullName evidence="1">Uncharacterized protein</fullName>
    </submittedName>
</protein>
<sequence>MTIVNDKPNYKQKPPLNSTPFNIENIIFCFGAKRQLWSKKS</sequence>
<name>T1JPY7_TETUR</name>
<keyword evidence="2" id="KW-1185">Reference proteome</keyword>